<dbReference type="InterPro" id="IPR045591">
    <property type="entry name" value="DUF6462"/>
</dbReference>
<dbReference type="Pfam" id="PF20063">
    <property type="entry name" value="DUF6462"/>
    <property type="match status" value="1"/>
</dbReference>
<dbReference type="AlphaFoldDB" id="A0A1I0M022"/>
<organism evidence="1 2">
    <name type="scientific">[Clostridium] fimetarium</name>
    <dbReference type="NCBI Taxonomy" id="99656"/>
    <lineage>
        <taxon>Bacteria</taxon>
        <taxon>Bacillati</taxon>
        <taxon>Bacillota</taxon>
        <taxon>Clostridia</taxon>
        <taxon>Lachnospirales</taxon>
        <taxon>Lachnospiraceae</taxon>
    </lineage>
</organism>
<protein>
    <submittedName>
        <fullName evidence="1">Uncharacterized protein</fullName>
    </submittedName>
</protein>
<keyword evidence="2" id="KW-1185">Reference proteome</keyword>
<accession>A0A1I0M022</accession>
<reference evidence="1 2" key="1">
    <citation type="submission" date="2016-10" db="EMBL/GenBank/DDBJ databases">
        <authorList>
            <person name="de Groot N.N."/>
        </authorList>
    </citation>
    <scope>NUCLEOTIDE SEQUENCE [LARGE SCALE GENOMIC DNA]</scope>
    <source>
        <strain evidence="1 2">DSM 9179</strain>
    </source>
</reference>
<dbReference type="STRING" id="99656.SAMN05421659_10126"/>
<gene>
    <name evidence="1" type="ORF">SAMN05421659_10126</name>
</gene>
<evidence type="ECO:0000313" key="2">
    <source>
        <dbReference type="Proteomes" id="UP000199701"/>
    </source>
</evidence>
<dbReference type="EMBL" id="FOJI01000001">
    <property type="protein sequence ID" value="SEV81590.1"/>
    <property type="molecule type" value="Genomic_DNA"/>
</dbReference>
<dbReference type="RefSeq" id="WP_092449345.1">
    <property type="nucleotide sequence ID" value="NZ_FOJI01000001.1"/>
</dbReference>
<evidence type="ECO:0000313" key="1">
    <source>
        <dbReference type="EMBL" id="SEV81590.1"/>
    </source>
</evidence>
<proteinExistence type="predicted"/>
<sequence>MRQRDIRPGANLSEKRLLDIGEVCIYLSLGKNKAVEFAKEIGSEVKIGRRSLYDKTKIDKYLDEQLV</sequence>
<name>A0A1I0M022_9FIRM</name>
<dbReference type="Proteomes" id="UP000199701">
    <property type="component" value="Unassembled WGS sequence"/>
</dbReference>
<dbReference type="OrthoDB" id="2064853at2"/>